<dbReference type="GeneID" id="28966616"/>
<evidence type="ECO:0000313" key="3">
    <source>
        <dbReference type="EMBL" id="WWC60326.1"/>
    </source>
</evidence>
<organism evidence="2">
    <name type="scientific">Kwoniella dejecticola CBS 10117</name>
    <dbReference type="NCBI Taxonomy" id="1296121"/>
    <lineage>
        <taxon>Eukaryota</taxon>
        <taxon>Fungi</taxon>
        <taxon>Dikarya</taxon>
        <taxon>Basidiomycota</taxon>
        <taxon>Agaricomycotina</taxon>
        <taxon>Tremellomycetes</taxon>
        <taxon>Tremellales</taxon>
        <taxon>Cryptococcaceae</taxon>
        <taxon>Kwoniella</taxon>
    </lineage>
</organism>
<accession>A0A1A6AA15</accession>
<reference evidence="2" key="1">
    <citation type="submission" date="2013-07" db="EMBL/GenBank/DDBJ databases">
        <title>The Genome Sequence of Cryptococcus dejecticola CBS10117.</title>
        <authorList>
            <consortium name="The Broad Institute Genome Sequencing Platform"/>
            <person name="Cuomo C."/>
            <person name="Litvintseva A."/>
            <person name="Chen Y."/>
            <person name="Heitman J."/>
            <person name="Sun S."/>
            <person name="Springer D."/>
            <person name="Dromer F."/>
            <person name="Young S.K."/>
            <person name="Zeng Q."/>
            <person name="Gargeya S."/>
            <person name="Fitzgerald M."/>
            <person name="Abouelleil A."/>
            <person name="Alvarado L."/>
            <person name="Berlin A.M."/>
            <person name="Chapman S.B."/>
            <person name="Dewar J."/>
            <person name="Goldberg J."/>
            <person name="Griggs A."/>
            <person name="Gujja S."/>
            <person name="Hansen M."/>
            <person name="Howarth C."/>
            <person name="Imamovic A."/>
            <person name="Larimer J."/>
            <person name="McCowan C."/>
            <person name="Murphy C."/>
            <person name="Pearson M."/>
            <person name="Priest M."/>
            <person name="Roberts A."/>
            <person name="Saif S."/>
            <person name="Shea T."/>
            <person name="Sykes S."/>
            <person name="Wortman J."/>
            <person name="Nusbaum C."/>
            <person name="Birren B."/>
        </authorList>
    </citation>
    <scope>NUCLEOTIDE SEQUENCE [LARGE SCALE GENOMIC DNA]</scope>
    <source>
        <strain evidence="2">CBS 10117</strain>
    </source>
</reference>
<dbReference type="VEuPathDB" id="FungiDB:I303_02917"/>
<gene>
    <name evidence="2" type="ORF">I303_02917</name>
    <name evidence="3" type="ORF">I303_102897</name>
</gene>
<protein>
    <submittedName>
        <fullName evidence="2">Uncharacterized protein</fullName>
    </submittedName>
</protein>
<evidence type="ECO:0000256" key="1">
    <source>
        <dbReference type="SAM" id="MobiDB-lite"/>
    </source>
</evidence>
<keyword evidence="4" id="KW-1185">Reference proteome</keyword>
<dbReference type="RefSeq" id="XP_018264738.1">
    <property type="nucleotide sequence ID" value="XM_018406244.1"/>
</dbReference>
<reference evidence="3" key="3">
    <citation type="submission" date="2024-02" db="EMBL/GenBank/DDBJ databases">
        <title>Comparative genomics of Cryptococcus and Kwoniella reveals pathogenesis evolution and contrasting modes of karyotype evolution via chromosome fusion or intercentromeric recombination.</title>
        <authorList>
            <person name="Coelho M.A."/>
            <person name="David-Palma M."/>
            <person name="Shea T."/>
            <person name="Bowers K."/>
            <person name="McGinley-Smith S."/>
            <person name="Mohammad A.W."/>
            <person name="Gnirke A."/>
            <person name="Yurkov A.M."/>
            <person name="Nowrousian M."/>
            <person name="Sun S."/>
            <person name="Cuomo C.A."/>
            <person name="Heitman J."/>
        </authorList>
    </citation>
    <scope>NUCLEOTIDE SEQUENCE</scope>
    <source>
        <strain evidence="3">CBS 10117</strain>
    </source>
</reference>
<dbReference type="KEGG" id="kdj:28966616"/>
<name>A0A1A6AA15_9TREE</name>
<feature type="region of interest" description="Disordered" evidence="1">
    <location>
        <begin position="47"/>
        <end position="92"/>
    </location>
</feature>
<dbReference type="EMBL" id="KI894029">
    <property type="protein sequence ID" value="OBR86896.1"/>
    <property type="molecule type" value="Genomic_DNA"/>
</dbReference>
<dbReference type="AlphaFoldDB" id="A0A1A6AA15"/>
<dbReference type="Proteomes" id="UP000078595">
    <property type="component" value="Chromosome 3"/>
</dbReference>
<sequence>MTSPTSTTARPSQITRVMNPNEALWASVNSTIAPSISGGEHLYTCTIPSTSRSHLHPSSDASTHQEREAETEPGTGTSFEVEMYTPANTDGNTDYHVLQPAVGTSITLASSCFSENVKNDIRAQIARRRQQQQEADDDSRLELSLISVQDGFELGIQDEHIFWFKSSSTA</sequence>
<evidence type="ECO:0000313" key="4">
    <source>
        <dbReference type="Proteomes" id="UP000078595"/>
    </source>
</evidence>
<reference evidence="3" key="2">
    <citation type="submission" date="2013-07" db="EMBL/GenBank/DDBJ databases">
        <authorList>
            <consortium name="The Broad Institute Genome Sequencing Platform"/>
            <person name="Cuomo C."/>
            <person name="Litvintseva A."/>
            <person name="Chen Y."/>
            <person name="Heitman J."/>
            <person name="Sun S."/>
            <person name="Springer D."/>
            <person name="Dromer F."/>
            <person name="Young S.K."/>
            <person name="Zeng Q."/>
            <person name="Gargeya S."/>
            <person name="Fitzgerald M."/>
            <person name="Abouelleil A."/>
            <person name="Alvarado L."/>
            <person name="Berlin A.M."/>
            <person name="Chapman S.B."/>
            <person name="Dewar J."/>
            <person name="Goldberg J."/>
            <person name="Griggs A."/>
            <person name="Gujja S."/>
            <person name="Hansen M."/>
            <person name="Howarth C."/>
            <person name="Imamovic A."/>
            <person name="Larimer J."/>
            <person name="McCowan C."/>
            <person name="Murphy C."/>
            <person name="Pearson M."/>
            <person name="Priest M."/>
            <person name="Roberts A."/>
            <person name="Saif S."/>
            <person name="Shea T."/>
            <person name="Sykes S."/>
            <person name="Wortman J."/>
            <person name="Nusbaum C."/>
            <person name="Birren B."/>
        </authorList>
    </citation>
    <scope>NUCLEOTIDE SEQUENCE</scope>
    <source>
        <strain evidence="3">CBS 10117</strain>
    </source>
</reference>
<evidence type="ECO:0000313" key="2">
    <source>
        <dbReference type="EMBL" id="OBR86896.1"/>
    </source>
</evidence>
<dbReference type="EMBL" id="CP144532">
    <property type="protein sequence ID" value="WWC60326.1"/>
    <property type="molecule type" value="Genomic_DNA"/>
</dbReference>
<proteinExistence type="predicted"/>